<organism evidence="5 6">
    <name type="scientific">Falsiroseomonas algicola</name>
    <dbReference type="NCBI Taxonomy" id="2716930"/>
    <lineage>
        <taxon>Bacteria</taxon>
        <taxon>Pseudomonadati</taxon>
        <taxon>Pseudomonadota</taxon>
        <taxon>Alphaproteobacteria</taxon>
        <taxon>Acetobacterales</taxon>
        <taxon>Roseomonadaceae</taxon>
        <taxon>Falsiroseomonas</taxon>
    </lineage>
</organism>
<dbReference type="GO" id="GO:0043190">
    <property type="term" value="C:ATP-binding cassette (ABC) transporter complex"/>
    <property type="evidence" value="ECO:0007669"/>
    <property type="project" value="InterPro"/>
</dbReference>
<evidence type="ECO:0000313" key="6">
    <source>
        <dbReference type="Proteomes" id="UP000475385"/>
    </source>
</evidence>
<evidence type="ECO:0000256" key="3">
    <source>
        <dbReference type="SAM" id="SignalP"/>
    </source>
</evidence>
<dbReference type="SUPFAM" id="SSF53850">
    <property type="entry name" value="Periplasmic binding protein-like II"/>
    <property type="match status" value="1"/>
</dbReference>
<dbReference type="EMBL" id="JAAIKB010000004">
    <property type="protein sequence ID" value="NGM20965.1"/>
    <property type="molecule type" value="Genomic_DNA"/>
</dbReference>
<evidence type="ECO:0000256" key="1">
    <source>
        <dbReference type="ARBA" id="ARBA00004418"/>
    </source>
</evidence>
<dbReference type="GO" id="GO:0030288">
    <property type="term" value="C:outer membrane-bounded periplasmic space"/>
    <property type="evidence" value="ECO:0007669"/>
    <property type="project" value="UniProtKB-ARBA"/>
</dbReference>
<dbReference type="PANTHER" id="PTHR30290">
    <property type="entry name" value="PERIPLASMIC BINDING COMPONENT OF ABC TRANSPORTER"/>
    <property type="match status" value="1"/>
</dbReference>
<sequence length="505" mass="54648">MRRPPLLLLALTLWPGLTLAQQPLRVVAPFHVESMEPSRDGFNFTRMRVAETLVGADDGGLPVPQLASGWTLSDDRLTWRMTLRAGATFHDGSPVTAEAVAASLRRARAQPGPLANAPLTSITADGPGVVELRTSAPFTPLLAFLAESSSQILAPGSWDETGAVRRLIATGPYRLVGFQPPFRFEVERFEAWNGGPAPAIARAVYESVARGETRALMAESGRADLVFTLDPAGTDRLRRSPRVEVRVMPIPRTQTLKLNAGLPQFSDLRTRQAVSLAIDRDGIARGILRSPAAAATQLFPPTLAEWHVAGLAPLRRDPAAARRLLAEAGWTSGPDGILTREGRPFRFTLRTFSTRPELPVVAAAIQESLREVGIDMQVAVVVSSEIPAGHRDGTLEAALMARNFSLVPDPIGTLLADFGPRGGDWGAMGWASPELIEILATLGRSTEAAERAALRGRASTILQAELPVIPVVWYDHRVAISRRLANVSVDPLELSYRIEAMRWAE</sequence>
<dbReference type="GO" id="GO:1904680">
    <property type="term" value="F:peptide transmembrane transporter activity"/>
    <property type="evidence" value="ECO:0007669"/>
    <property type="project" value="TreeGrafter"/>
</dbReference>
<dbReference type="Proteomes" id="UP000475385">
    <property type="component" value="Unassembled WGS sequence"/>
</dbReference>
<gene>
    <name evidence="5" type="ORF">G3576_13155</name>
</gene>
<dbReference type="CDD" id="cd08490">
    <property type="entry name" value="PBP2_NikA_DppA_OppA_like_3"/>
    <property type="match status" value="1"/>
</dbReference>
<proteinExistence type="inferred from homology"/>
<evidence type="ECO:0000313" key="5">
    <source>
        <dbReference type="EMBL" id="NGM20965.1"/>
    </source>
</evidence>
<dbReference type="InterPro" id="IPR000914">
    <property type="entry name" value="SBP_5_dom"/>
</dbReference>
<dbReference type="Pfam" id="PF00496">
    <property type="entry name" value="SBP_bac_5"/>
    <property type="match status" value="1"/>
</dbReference>
<keyword evidence="6" id="KW-1185">Reference proteome</keyword>
<reference evidence="5 6" key="1">
    <citation type="submission" date="2020-02" db="EMBL/GenBank/DDBJ databases">
        <authorList>
            <person name="Kim H.M."/>
            <person name="Jeon C.O."/>
        </authorList>
    </citation>
    <scope>NUCLEOTIDE SEQUENCE [LARGE SCALE GENOMIC DNA]</scope>
    <source>
        <strain evidence="5 6">PeD5</strain>
    </source>
</reference>
<evidence type="ECO:0000256" key="2">
    <source>
        <dbReference type="ARBA" id="ARBA00005695"/>
    </source>
</evidence>
<protein>
    <submittedName>
        <fullName evidence="5">ABC transporter substrate-binding protein</fullName>
    </submittedName>
</protein>
<name>A0A6M1LKT8_9PROT</name>
<dbReference type="PIRSF" id="PIRSF002741">
    <property type="entry name" value="MppA"/>
    <property type="match status" value="1"/>
</dbReference>
<feature type="signal peptide" evidence="3">
    <location>
        <begin position="1"/>
        <end position="20"/>
    </location>
</feature>
<dbReference type="AlphaFoldDB" id="A0A6M1LKT8"/>
<reference evidence="5 6" key="2">
    <citation type="submission" date="2020-03" db="EMBL/GenBank/DDBJ databases">
        <title>Roseomonas stagni sp. nov., isolated from pond water in Japan.</title>
        <authorList>
            <person name="Furuhata K."/>
            <person name="Miyamoto H."/>
            <person name="Goto K."/>
        </authorList>
    </citation>
    <scope>NUCLEOTIDE SEQUENCE [LARGE SCALE GENOMIC DNA]</scope>
    <source>
        <strain evidence="5 6">PeD5</strain>
    </source>
</reference>
<keyword evidence="3" id="KW-0732">Signal</keyword>
<dbReference type="InterPro" id="IPR039424">
    <property type="entry name" value="SBP_5"/>
</dbReference>
<dbReference type="RefSeq" id="WP_164694849.1">
    <property type="nucleotide sequence ID" value="NZ_JAAIKB010000004.1"/>
</dbReference>
<feature type="chain" id="PRO_5026802614" evidence="3">
    <location>
        <begin position="21"/>
        <end position="505"/>
    </location>
</feature>
<accession>A0A6M1LKT8</accession>
<comment type="similarity">
    <text evidence="2">Belongs to the bacterial solute-binding protein 5 family.</text>
</comment>
<dbReference type="Gene3D" id="3.10.105.10">
    <property type="entry name" value="Dipeptide-binding Protein, Domain 3"/>
    <property type="match status" value="1"/>
</dbReference>
<dbReference type="PANTHER" id="PTHR30290:SF83">
    <property type="entry name" value="ABC TRANSPORTER SUBSTRATE-BINDING PROTEIN"/>
    <property type="match status" value="1"/>
</dbReference>
<feature type="domain" description="Solute-binding protein family 5" evidence="4">
    <location>
        <begin position="62"/>
        <end position="420"/>
    </location>
</feature>
<dbReference type="GO" id="GO:0015833">
    <property type="term" value="P:peptide transport"/>
    <property type="evidence" value="ECO:0007669"/>
    <property type="project" value="TreeGrafter"/>
</dbReference>
<dbReference type="Gene3D" id="3.40.190.10">
    <property type="entry name" value="Periplasmic binding protein-like II"/>
    <property type="match status" value="1"/>
</dbReference>
<comment type="subcellular location">
    <subcellularLocation>
        <location evidence="1">Periplasm</location>
    </subcellularLocation>
</comment>
<comment type="caution">
    <text evidence="5">The sequence shown here is derived from an EMBL/GenBank/DDBJ whole genome shotgun (WGS) entry which is preliminary data.</text>
</comment>
<dbReference type="InterPro" id="IPR030678">
    <property type="entry name" value="Peptide/Ni-bd"/>
</dbReference>
<evidence type="ECO:0000259" key="4">
    <source>
        <dbReference type="Pfam" id="PF00496"/>
    </source>
</evidence>